<dbReference type="GO" id="GO:0003677">
    <property type="term" value="F:DNA binding"/>
    <property type="evidence" value="ECO:0007669"/>
    <property type="project" value="UniProtKB-UniRule"/>
</dbReference>
<dbReference type="Gene3D" id="1.10.287.180">
    <property type="entry name" value="Transcription elongation factor, GreA/GreB, N-terminal domain"/>
    <property type="match status" value="1"/>
</dbReference>
<organism evidence="12">
    <name type="scientific">uncultured Armatimonadetes bacterium</name>
    <dbReference type="NCBI Taxonomy" id="157466"/>
    <lineage>
        <taxon>Bacteria</taxon>
        <taxon>Bacillati</taxon>
        <taxon>Armatimonadota</taxon>
        <taxon>environmental samples</taxon>
    </lineage>
</organism>
<dbReference type="GO" id="GO:0070063">
    <property type="term" value="F:RNA polymerase binding"/>
    <property type="evidence" value="ECO:0007669"/>
    <property type="project" value="InterPro"/>
</dbReference>
<dbReference type="Gene3D" id="3.10.50.30">
    <property type="entry name" value="Transcription elongation factor, GreA/GreB, C-terminal domain"/>
    <property type="match status" value="1"/>
</dbReference>
<keyword evidence="12" id="KW-0251">Elongation factor</keyword>
<evidence type="ECO:0000256" key="4">
    <source>
        <dbReference type="ARBA" id="ARBA00023125"/>
    </source>
</evidence>
<protein>
    <recommendedName>
        <fullName evidence="2 8">Transcription elongation factor GreA</fullName>
    </recommendedName>
    <alternativeName>
        <fullName evidence="7 8">Transcript cleavage factor GreA</fullName>
    </alternativeName>
</protein>
<comment type="function">
    <text evidence="6 8 9">Necessary for efficient RNA polymerase transcription elongation past template-encoded arresting sites. The arresting sites in DNA have the property of trapping a certain fraction of elongating RNA polymerases that pass through, resulting in locked ternary complexes. Cleavage of the nascent transcript by cleavage factors such as GreA or GreB allows the resumption of elongation from the new 3'terminus. GreA releases sequences of 2 to 3 nucleotides.</text>
</comment>
<dbReference type="FunFam" id="1.10.287.180:FF:000001">
    <property type="entry name" value="Transcription elongation factor GreA"/>
    <property type="match status" value="1"/>
</dbReference>
<dbReference type="InterPro" id="IPR006359">
    <property type="entry name" value="Tscrpt_elong_fac_GreA"/>
</dbReference>
<dbReference type="PROSITE" id="PS00829">
    <property type="entry name" value="GREAB_1"/>
    <property type="match status" value="1"/>
</dbReference>
<feature type="domain" description="Transcription elongation factor GreA/GreB C-terminal" evidence="10">
    <location>
        <begin position="88"/>
        <end position="161"/>
    </location>
</feature>
<dbReference type="InterPro" id="IPR023459">
    <property type="entry name" value="Tscrpt_elong_fac_GreA/B_fam"/>
</dbReference>
<evidence type="ECO:0000256" key="7">
    <source>
        <dbReference type="ARBA" id="ARBA00030776"/>
    </source>
</evidence>
<dbReference type="NCBIfam" id="NF001263">
    <property type="entry name" value="PRK00226.1-4"/>
    <property type="match status" value="1"/>
</dbReference>
<evidence type="ECO:0000256" key="6">
    <source>
        <dbReference type="ARBA" id="ARBA00024916"/>
    </source>
</evidence>
<keyword evidence="5 8" id="KW-0804">Transcription</keyword>
<dbReference type="GO" id="GO:0006354">
    <property type="term" value="P:DNA-templated transcription elongation"/>
    <property type="evidence" value="ECO:0007669"/>
    <property type="project" value="TreeGrafter"/>
</dbReference>
<evidence type="ECO:0000256" key="9">
    <source>
        <dbReference type="RuleBase" id="RU000556"/>
    </source>
</evidence>
<dbReference type="PANTHER" id="PTHR30437:SF4">
    <property type="entry name" value="TRANSCRIPTION ELONGATION FACTOR GREA"/>
    <property type="match status" value="1"/>
</dbReference>
<dbReference type="InterPro" id="IPR036805">
    <property type="entry name" value="Tscrpt_elong_fac_GreA/B_N_sf"/>
</dbReference>
<sequence>MQVMERDSEEIVLTSTGRRHIESELERLVTVERHEVTDRIRDAISFGDLTENAEYEAAKTAQAFVEGRILDLKRILSNARELTEAEVPTDQVGLGSMVTVRDLDFEDEWTLTLVSPFEADPDKDRISDHSPVGQALKGHKVGDSIEVKTPGGVTHYEIVQIGK</sequence>
<dbReference type="InterPro" id="IPR018151">
    <property type="entry name" value="TF_GreA/GreB_CS"/>
</dbReference>
<dbReference type="Pfam" id="PF01272">
    <property type="entry name" value="GreA_GreB"/>
    <property type="match status" value="1"/>
</dbReference>
<evidence type="ECO:0000256" key="5">
    <source>
        <dbReference type="ARBA" id="ARBA00023163"/>
    </source>
</evidence>
<evidence type="ECO:0000256" key="1">
    <source>
        <dbReference type="ARBA" id="ARBA00008213"/>
    </source>
</evidence>
<dbReference type="SUPFAM" id="SSF54534">
    <property type="entry name" value="FKBP-like"/>
    <property type="match status" value="1"/>
</dbReference>
<proteinExistence type="inferred from homology"/>
<keyword evidence="3 8" id="KW-0805">Transcription regulation</keyword>
<dbReference type="PANTHER" id="PTHR30437">
    <property type="entry name" value="TRANSCRIPTION ELONGATION FACTOR GREA"/>
    <property type="match status" value="1"/>
</dbReference>
<dbReference type="HAMAP" id="MF_00105">
    <property type="entry name" value="GreA_GreB"/>
    <property type="match status" value="1"/>
</dbReference>
<evidence type="ECO:0000259" key="11">
    <source>
        <dbReference type="Pfam" id="PF03449"/>
    </source>
</evidence>
<dbReference type="GO" id="GO:0003746">
    <property type="term" value="F:translation elongation factor activity"/>
    <property type="evidence" value="ECO:0007669"/>
    <property type="project" value="UniProtKB-KW"/>
</dbReference>
<feature type="domain" description="Transcription elongation factor GreA/GreB N-terminal" evidence="11">
    <location>
        <begin position="11"/>
        <end position="80"/>
    </location>
</feature>
<dbReference type="NCBIfam" id="TIGR01462">
    <property type="entry name" value="greA"/>
    <property type="match status" value="1"/>
</dbReference>
<keyword evidence="4 8" id="KW-0238">DNA-binding</keyword>
<dbReference type="InterPro" id="IPR001437">
    <property type="entry name" value="Tscrpt_elong_fac_GreA/B_C"/>
</dbReference>
<evidence type="ECO:0000313" key="12">
    <source>
        <dbReference type="EMBL" id="CAA9225466.1"/>
    </source>
</evidence>
<dbReference type="EMBL" id="CADCTO010000094">
    <property type="protein sequence ID" value="CAA9225466.1"/>
    <property type="molecule type" value="Genomic_DNA"/>
</dbReference>
<gene>
    <name evidence="8" type="primary">greA</name>
    <name evidence="12" type="ORF">AVDCRST_MAG63-844</name>
</gene>
<dbReference type="PIRSF" id="PIRSF006092">
    <property type="entry name" value="GreA_GreB"/>
    <property type="match status" value="1"/>
</dbReference>
<dbReference type="Pfam" id="PF03449">
    <property type="entry name" value="GreA_GreB_N"/>
    <property type="match status" value="1"/>
</dbReference>
<comment type="similarity">
    <text evidence="1 8 9">Belongs to the GreA/GreB family.</text>
</comment>
<reference evidence="12" key="1">
    <citation type="submission" date="2020-02" db="EMBL/GenBank/DDBJ databases">
        <authorList>
            <person name="Meier V. D."/>
        </authorList>
    </citation>
    <scope>NUCLEOTIDE SEQUENCE</scope>
    <source>
        <strain evidence="12">AVDCRST_MAG63</strain>
    </source>
</reference>
<dbReference type="InterPro" id="IPR028624">
    <property type="entry name" value="Tscrpt_elong_fac_GreA/B"/>
</dbReference>
<evidence type="ECO:0000256" key="3">
    <source>
        <dbReference type="ARBA" id="ARBA00023015"/>
    </source>
</evidence>
<dbReference type="InterPro" id="IPR036953">
    <property type="entry name" value="GreA/GreB_C_sf"/>
</dbReference>
<dbReference type="SUPFAM" id="SSF46557">
    <property type="entry name" value="GreA transcript cleavage protein, N-terminal domain"/>
    <property type="match status" value="1"/>
</dbReference>
<dbReference type="GO" id="GO:0032784">
    <property type="term" value="P:regulation of DNA-templated transcription elongation"/>
    <property type="evidence" value="ECO:0007669"/>
    <property type="project" value="UniProtKB-UniRule"/>
</dbReference>
<dbReference type="InterPro" id="IPR022691">
    <property type="entry name" value="Tscrpt_elong_fac_GreA/B_N"/>
</dbReference>
<evidence type="ECO:0000259" key="10">
    <source>
        <dbReference type="Pfam" id="PF01272"/>
    </source>
</evidence>
<accession>A0A6J4HI76</accession>
<evidence type="ECO:0000256" key="2">
    <source>
        <dbReference type="ARBA" id="ARBA00013729"/>
    </source>
</evidence>
<dbReference type="AlphaFoldDB" id="A0A6J4HI76"/>
<keyword evidence="12" id="KW-0648">Protein biosynthesis</keyword>
<name>A0A6J4HI76_9BACT</name>
<evidence type="ECO:0000256" key="8">
    <source>
        <dbReference type="HAMAP-Rule" id="MF_00105"/>
    </source>
</evidence>